<proteinExistence type="inferred from homology"/>
<feature type="transmembrane region" description="Helical" evidence="9">
    <location>
        <begin position="185"/>
        <end position="202"/>
    </location>
</feature>
<keyword evidence="7 9" id="KW-0472">Membrane</keyword>
<feature type="transmembrane region" description="Helical" evidence="9">
    <location>
        <begin position="428"/>
        <end position="448"/>
    </location>
</feature>
<evidence type="ECO:0000256" key="8">
    <source>
        <dbReference type="SAM" id="MobiDB-lite"/>
    </source>
</evidence>
<feature type="transmembrane region" description="Helical" evidence="9">
    <location>
        <begin position="214"/>
        <end position="238"/>
    </location>
</feature>
<feature type="transmembrane region" description="Helical" evidence="9">
    <location>
        <begin position="500"/>
        <end position="523"/>
    </location>
</feature>
<accession>A0AAD6F033</accession>
<feature type="compositionally biased region" description="Basic and acidic residues" evidence="8">
    <location>
        <begin position="614"/>
        <end position="659"/>
    </location>
</feature>
<dbReference type="SUPFAM" id="SSF161111">
    <property type="entry name" value="Cation efflux protein transmembrane domain-like"/>
    <property type="match status" value="1"/>
</dbReference>
<evidence type="ECO:0000256" key="1">
    <source>
        <dbReference type="ARBA" id="ARBA00004141"/>
    </source>
</evidence>
<dbReference type="Proteomes" id="UP001210211">
    <property type="component" value="Unassembled WGS sequence"/>
</dbReference>
<evidence type="ECO:0000256" key="5">
    <source>
        <dbReference type="ARBA" id="ARBA00022989"/>
    </source>
</evidence>
<dbReference type="InterPro" id="IPR045316">
    <property type="entry name" value="Msc2-like"/>
</dbReference>
<protein>
    <recommendedName>
        <fullName evidence="10">Cation efflux protein transmembrane domain-containing protein</fullName>
    </recommendedName>
</protein>
<evidence type="ECO:0000256" key="3">
    <source>
        <dbReference type="ARBA" id="ARBA00022448"/>
    </source>
</evidence>
<keyword evidence="6" id="KW-0406">Ion transport</keyword>
<feature type="domain" description="Cation efflux protein transmembrane" evidence="10">
    <location>
        <begin position="661"/>
        <end position="731"/>
    </location>
</feature>
<feature type="region of interest" description="Disordered" evidence="8">
    <location>
        <begin position="532"/>
        <end position="660"/>
    </location>
</feature>
<name>A0AAD6F033_9POAL</name>
<feature type="transmembrane region" description="Helical" evidence="9">
    <location>
        <begin position="402"/>
        <end position="422"/>
    </location>
</feature>
<evidence type="ECO:0000313" key="11">
    <source>
        <dbReference type="EMBL" id="KAJ3707561.1"/>
    </source>
</evidence>
<organism evidence="11 12">
    <name type="scientific">Rhynchospora tenuis</name>
    <dbReference type="NCBI Taxonomy" id="198213"/>
    <lineage>
        <taxon>Eukaryota</taxon>
        <taxon>Viridiplantae</taxon>
        <taxon>Streptophyta</taxon>
        <taxon>Embryophyta</taxon>
        <taxon>Tracheophyta</taxon>
        <taxon>Spermatophyta</taxon>
        <taxon>Magnoliopsida</taxon>
        <taxon>Liliopsida</taxon>
        <taxon>Poales</taxon>
        <taxon>Cyperaceae</taxon>
        <taxon>Cyperoideae</taxon>
        <taxon>Rhynchosporeae</taxon>
        <taxon>Rhynchospora</taxon>
    </lineage>
</organism>
<dbReference type="Gene3D" id="1.20.1510.10">
    <property type="entry name" value="Cation efflux protein transmembrane domain"/>
    <property type="match status" value="2"/>
</dbReference>
<dbReference type="InterPro" id="IPR027469">
    <property type="entry name" value="Cation_efflux_TMD_sf"/>
</dbReference>
<feature type="compositionally biased region" description="Basic residues" evidence="8">
    <location>
        <begin position="10"/>
        <end position="21"/>
    </location>
</feature>
<feature type="domain" description="Cation efflux protein transmembrane" evidence="10">
    <location>
        <begin position="403"/>
        <end position="534"/>
    </location>
</feature>
<feature type="transmembrane region" description="Helical" evidence="9">
    <location>
        <begin position="99"/>
        <end position="118"/>
    </location>
</feature>
<dbReference type="PANTHER" id="PTHR45755">
    <property type="match status" value="1"/>
</dbReference>
<keyword evidence="12" id="KW-1185">Reference proteome</keyword>
<evidence type="ECO:0000313" key="12">
    <source>
        <dbReference type="Proteomes" id="UP001210211"/>
    </source>
</evidence>
<comment type="caution">
    <text evidence="11">The sequence shown here is derived from an EMBL/GenBank/DDBJ whole genome shotgun (WGS) entry which is preliminary data.</text>
</comment>
<sequence length="815" mass="89971">MKPHPDPDHHHHHHHQRHRNLHLNLSVPPRNPSTPSSFPTPTTTTTPTPSSLPTPSKRRHISSRASSSSLSSLFLLLFSLRSLYSLLPFVRSAPSSFSLFPFSFLVTLLSFLFLLPFSPSLRGPISRSHLLPLASKSLLLSLVLLLRFHSLVYCRAGASILADLSGSLLARFLSTNSSIFKSKHLIGLISLTLTLVFLSWSWDRVGCFPFSNSSVAAEGCVHLASMLMPFLSGFLGFFEQGTVNWAPLRQLGKRRVHVLSLGLTTAFLFIPALVSFLSSSEGDLLSVSGLGWPLVNTVLFGVILSETCSSNEDKKVNSAKEYRKGILLTFLCTLVLELFYYPKLSLPGFLLCGFFLWISVLQLGPSPLNYAKLGNLDDSISLYSSIMGPIKHILSERKSRKIAAFLLINACYMVVEFVAGFMSNSLGLISDACHMLFDCAALAIGLYASYIARFPANSQFNYGRGRFEVLSGYVNAVFLVLVGALIVLESFERILDPMEISTGSLLAVSIGGLLVNVIGLVFFHEEHHHAHGGSSCSHDHQHHHHNHAHAHAHADDSHGGTAYVVPNHNENHHECSIGHTHSHTHTHSHSHTDLHSCSSDQGVEKVCTGHHMHGSSDERLHSHSHEHANDHHEHDTVSCSKHNHDSIHDHSHGKHDGHVSKQHHHHIDHNMEGIFLHVLADTMGSVGVVISTLLIKYKGWLVADPICSVFISIMIVSSVLPLLRNSAEILLQRVPRNHEKELKRAIGDVLHIKGVCGIHNMHVWSFTNTDIVGTFHLCVSEETDKVSVLEHASEIFRDAGLKDLTIQIESVGRQS</sequence>
<dbReference type="FunFam" id="1.20.1510.10:FF:000033">
    <property type="entry name" value="Unplaced genomic scaffold supercont1.9, whole genome shotgun sequence"/>
    <property type="match status" value="1"/>
</dbReference>
<feature type="transmembrane region" description="Helical" evidence="9">
    <location>
        <begin position="674"/>
        <end position="695"/>
    </location>
</feature>
<feature type="transmembrane region" description="Helical" evidence="9">
    <location>
        <begin position="258"/>
        <end position="278"/>
    </location>
</feature>
<dbReference type="EMBL" id="JAMRDG010000001">
    <property type="protein sequence ID" value="KAJ3707561.1"/>
    <property type="molecule type" value="Genomic_DNA"/>
</dbReference>
<evidence type="ECO:0000256" key="6">
    <source>
        <dbReference type="ARBA" id="ARBA00023065"/>
    </source>
</evidence>
<dbReference type="GO" id="GO:0005794">
    <property type="term" value="C:Golgi apparatus"/>
    <property type="evidence" value="ECO:0007669"/>
    <property type="project" value="TreeGrafter"/>
</dbReference>
<dbReference type="GO" id="GO:0006882">
    <property type="term" value="P:intracellular zinc ion homeostasis"/>
    <property type="evidence" value="ECO:0007669"/>
    <property type="project" value="InterPro"/>
</dbReference>
<dbReference type="AlphaFoldDB" id="A0AAD6F033"/>
<comment type="similarity">
    <text evidence="2">Belongs to the cation diffusion facilitator (CDF) transporter (TC 2.A.4) family. SLC30A subfamily.</text>
</comment>
<feature type="transmembrane region" description="Helical" evidence="9">
    <location>
        <begin position="469"/>
        <end position="488"/>
    </location>
</feature>
<gene>
    <name evidence="11" type="ORF">LUZ61_011266</name>
</gene>
<keyword evidence="3" id="KW-0813">Transport</keyword>
<dbReference type="GO" id="GO:0005385">
    <property type="term" value="F:zinc ion transmembrane transporter activity"/>
    <property type="evidence" value="ECO:0007669"/>
    <property type="project" value="InterPro"/>
</dbReference>
<dbReference type="InterPro" id="IPR002524">
    <property type="entry name" value="Cation_efflux"/>
</dbReference>
<keyword evidence="5 9" id="KW-1133">Transmembrane helix</keyword>
<feature type="transmembrane region" description="Helical" evidence="9">
    <location>
        <begin position="347"/>
        <end position="364"/>
    </location>
</feature>
<feature type="compositionally biased region" description="Basic residues" evidence="8">
    <location>
        <begin position="580"/>
        <end position="589"/>
    </location>
</feature>
<feature type="transmembrane region" description="Helical" evidence="9">
    <location>
        <begin position="284"/>
        <end position="304"/>
    </location>
</feature>
<feature type="region of interest" description="Disordered" evidence="8">
    <location>
        <begin position="1"/>
        <end position="63"/>
    </location>
</feature>
<feature type="compositionally biased region" description="Low complexity" evidence="8">
    <location>
        <begin position="33"/>
        <end position="55"/>
    </location>
</feature>
<dbReference type="GO" id="GO:0005774">
    <property type="term" value="C:vacuolar membrane"/>
    <property type="evidence" value="ECO:0007669"/>
    <property type="project" value="UniProtKB-SubCell"/>
</dbReference>
<evidence type="ECO:0000259" key="10">
    <source>
        <dbReference type="Pfam" id="PF01545"/>
    </source>
</evidence>
<keyword evidence="4 9" id="KW-0812">Transmembrane</keyword>
<dbReference type="PANTHER" id="PTHR45755:SF4">
    <property type="entry name" value="ZINC TRANSPORTER 7"/>
    <property type="match status" value="1"/>
</dbReference>
<evidence type="ECO:0000256" key="2">
    <source>
        <dbReference type="ARBA" id="ARBA00008873"/>
    </source>
</evidence>
<evidence type="ECO:0000256" key="9">
    <source>
        <dbReference type="SAM" id="Phobius"/>
    </source>
</evidence>
<evidence type="ECO:0000256" key="7">
    <source>
        <dbReference type="ARBA" id="ARBA00023136"/>
    </source>
</evidence>
<reference evidence="11 12" key="1">
    <citation type="journal article" date="2022" name="Cell">
        <title>Repeat-based holocentromeres influence genome architecture and karyotype evolution.</title>
        <authorList>
            <person name="Hofstatter P.G."/>
            <person name="Thangavel G."/>
            <person name="Lux T."/>
            <person name="Neumann P."/>
            <person name="Vondrak T."/>
            <person name="Novak P."/>
            <person name="Zhang M."/>
            <person name="Costa L."/>
            <person name="Castellani M."/>
            <person name="Scott A."/>
            <person name="Toegelov H."/>
            <person name="Fuchs J."/>
            <person name="Mata-Sucre Y."/>
            <person name="Dias Y."/>
            <person name="Vanzela A.L.L."/>
            <person name="Huettel B."/>
            <person name="Almeida C.C.S."/>
            <person name="Simkova H."/>
            <person name="Souza G."/>
            <person name="Pedrosa-Harand A."/>
            <person name="Macas J."/>
            <person name="Mayer K.F.X."/>
            <person name="Houben A."/>
            <person name="Marques A."/>
        </authorList>
    </citation>
    <scope>NUCLEOTIDE SEQUENCE [LARGE SCALE GENOMIC DNA]</scope>
    <source>
        <strain evidence="11">RhyTen1mFocal</strain>
    </source>
</reference>
<feature type="compositionally biased region" description="Basic residues" evidence="8">
    <location>
        <begin position="540"/>
        <end position="551"/>
    </location>
</feature>
<evidence type="ECO:0000256" key="4">
    <source>
        <dbReference type="ARBA" id="ARBA00022692"/>
    </source>
</evidence>
<feature type="transmembrane region" description="Helical" evidence="9">
    <location>
        <begin position="67"/>
        <end position="87"/>
    </location>
</feature>
<feature type="transmembrane region" description="Helical" evidence="9">
    <location>
        <begin position="325"/>
        <end position="341"/>
    </location>
</feature>
<comment type="subcellular location">
    <subcellularLocation>
        <location evidence="1">Membrane</location>
        <topology evidence="1">Multi-pass membrane protein</topology>
    </subcellularLocation>
</comment>
<feature type="transmembrane region" description="Helical" evidence="9">
    <location>
        <begin position="701"/>
        <end position="723"/>
    </location>
</feature>
<dbReference type="Pfam" id="PF01545">
    <property type="entry name" value="Cation_efflux"/>
    <property type="match status" value="2"/>
</dbReference>
<dbReference type="InterPro" id="IPR058533">
    <property type="entry name" value="Cation_efflux_TM"/>
</dbReference>
<dbReference type="NCBIfam" id="TIGR01297">
    <property type="entry name" value="CDF"/>
    <property type="match status" value="1"/>
</dbReference>